<dbReference type="GO" id="GO:0004333">
    <property type="term" value="F:fumarate hydratase activity"/>
    <property type="evidence" value="ECO:0007669"/>
    <property type="project" value="UniProtKB-EC"/>
</dbReference>
<feature type="domain" description="Fe-S hydro-lyase tartrate dehydratase alpha-type catalytic" evidence="7">
    <location>
        <begin position="6"/>
        <end position="273"/>
    </location>
</feature>
<dbReference type="GO" id="GO:0051539">
    <property type="term" value="F:4 iron, 4 sulfur cluster binding"/>
    <property type="evidence" value="ECO:0007669"/>
    <property type="project" value="UniProtKB-KW"/>
</dbReference>
<organism evidence="8 9">
    <name type="scientific">Candidatus Aphodenecus pullistercoris</name>
    <dbReference type="NCBI Taxonomy" id="2840669"/>
    <lineage>
        <taxon>Bacteria</taxon>
        <taxon>Pseudomonadati</taxon>
        <taxon>Spirochaetota</taxon>
        <taxon>Spirochaetia</taxon>
        <taxon>Spirochaetales</taxon>
        <taxon>Candidatus Aphodenecus</taxon>
    </lineage>
</organism>
<dbReference type="NCBIfam" id="NF004885">
    <property type="entry name" value="PRK06246.1"/>
    <property type="match status" value="1"/>
</dbReference>
<dbReference type="Proteomes" id="UP000823633">
    <property type="component" value="Unassembled WGS sequence"/>
</dbReference>
<reference evidence="8" key="2">
    <citation type="journal article" date="2021" name="PeerJ">
        <title>Extensive microbial diversity within the chicken gut microbiome revealed by metagenomics and culture.</title>
        <authorList>
            <person name="Gilroy R."/>
            <person name="Ravi A."/>
            <person name="Getino M."/>
            <person name="Pursley I."/>
            <person name="Horton D.L."/>
            <person name="Alikhan N.F."/>
            <person name="Baker D."/>
            <person name="Gharbi K."/>
            <person name="Hall N."/>
            <person name="Watson M."/>
            <person name="Adriaenssens E.M."/>
            <person name="Foster-Nyarko E."/>
            <person name="Jarju S."/>
            <person name="Secka A."/>
            <person name="Antonio M."/>
            <person name="Oren A."/>
            <person name="Chaudhuri R.R."/>
            <person name="La Ragione R."/>
            <person name="Hildebrand F."/>
            <person name="Pallen M.J."/>
        </authorList>
    </citation>
    <scope>NUCLEOTIDE SEQUENCE</scope>
    <source>
        <strain evidence="8">11167</strain>
    </source>
</reference>
<evidence type="ECO:0000256" key="1">
    <source>
        <dbReference type="ARBA" id="ARBA00008876"/>
    </source>
</evidence>
<dbReference type="InterPro" id="IPR004646">
    <property type="entry name" value="Fe-S_hydro-lyase_TtdA-typ_cat"/>
</dbReference>
<comment type="caution">
    <text evidence="8">The sequence shown here is derived from an EMBL/GenBank/DDBJ whole genome shotgun (WGS) entry which is preliminary data.</text>
</comment>
<keyword evidence="4" id="KW-0408">Iron</keyword>
<evidence type="ECO:0000259" key="7">
    <source>
        <dbReference type="Pfam" id="PF05681"/>
    </source>
</evidence>
<evidence type="ECO:0000256" key="6">
    <source>
        <dbReference type="ARBA" id="ARBA00023239"/>
    </source>
</evidence>
<evidence type="ECO:0000313" key="8">
    <source>
        <dbReference type="EMBL" id="MBO8443503.1"/>
    </source>
</evidence>
<dbReference type="GO" id="GO:0046872">
    <property type="term" value="F:metal ion binding"/>
    <property type="evidence" value="ECO:0007669"/>
    <property type="project" value="UniProtKB-KW"/>
</dbReference>
<evidence type="ECO:0000256" key="2">
    <source>
        <dbReference type="ARBA" id="ARBA00022485"/>
    </source>
</evidence>
<evidence type="ECO:0000313" key="9">
    <source>
        <dbReference type="Proteomes" id="UP000823633"/>
    </source>
</evidence>
<dbReference type="EMBL" id="JADIMU010000045">
    <property type="protein sequence ID" value="MBO8443503.1"/>
    <property type="molecule type" value="Genomic_DNA"/>
</dbReference>
<dbReference type="InterPro" id="IPR051208">
    <property type="entry name" value="Class-I_Fumarase/Tartrate_DH"/>
</dbReference>
<name>A0A9D9E9H2_9SPIR</name>
<proteinExistence type="inferred from homology"/>
<dbReference type="EC" id="4.2.1.2" evidence="8"/>
<dbReference type="NCBIfam" id="TIGR00722">
    <property type="entry name" value="ttdA_fumA_fumB"/>
    <property type="match status" value="1"/>
</dbReference>
<keyword evidence="2" id="KW-0004">4Fe-4S</keyword>
<keyword evidence="6 8" id="KW-0456">Lyase</keyword>
<reference evidence="8" key="1">
    <citation type="submission" date="2020-10" db="EMBL/GenBank/DDBJ databases">
        <authorList>
            <person name="Gilroy R."/>
        </authorList>
    </citation>
    <scope>NUCLEOTIDE SEQUENCE</scope>
    <source>
        <strain evidence="8">11167</strain>
    </source>
</reference>
<evidence type="ECO:0000256" key="5">
    <source>
        <dbReference type="ARBA" id="ARBA00023014"/>
    </source>
</evidence>
<dbReference type="PANTHER" id="PTHR30389:SF17">
    <property type="entry name" value="L(+)-TARTRATE DEHYDRATASE SUBUNIT ALPHA-RELATED"/>
    <property type="match status" value="1"/>
</dbReference>
<dbReference type="AlphaFoldDB" id="A0A9D9E9H2"/>
<gene>
    <name evidence="8" type="ORF">IAC42_07060</name>
</gene>
<dbReference type="PANTHER" id="PTHR30389">
    <property type="entry name" value="FUMARATE HYDRATASE-RELATED"/>
    <property type="match status" value="1"/>
</dbReference>
<dbReference type="Pfam" id="PF05681">
    <property type="entry name" value="Fumerase"/>
    <property type="match status" value="1"/>
</dbReference>
<sequence length="281" mass="30325">MRLCLAVEAALVEAVRVLPPDVEAALRRAQEREDGEYAKLALSHILEDIDIARSSPLPLCQDCGLFLVLVSLGRGCPMPVAEIEREVLEGCRRAVEKASYRRSAVSDPVYGRTNTGDNLPPVIHWELVDGDGLMVDILLKGFGSENCGGVRMLRPTEGEDGVVSAVVDMVRQAGGKPCPPMFLGIGLGGTMDRAALLSKKALVREVGRPNAQARYARLEERILEEVDRLGIGAGGLGGCNTCLSVAIETAPTHIAGLPLALSISCWADRKAHIEWREEWSH</sequence>
<keyword evidence="5" id="KW-0411">Iron-sulfur</keyword>
<accession>A0A9D9E9H2</accession>
<evidence type="ECO:0000256" key="4">
    <source>
        <dbReference type="ARBA" id="ARBA00023004"/>
    </source>
</evidence>
<comment type="similarity">
    <text evidence="1">Belongs to the class-I fumarase family.</text>
</comment>
<keyword evidence="3" id="KW-0479">Metal-binding</keyword>
<protein>
    <submittedName>
        <fullName evidence="8">Fumarate hydratase</fullName>
        <ecNumber evidence="8">4.2.1.2</ecNumber>
    </submittedName>
</protein>
<evidence type="ECO:0000256" key="3">
    <source>
        <dbReference type="ARBA" id="ARBA00022723"/>
    </source>
</evidence>